<protein>
    <submittedName>
        <fullName evidence="2">Uncharacterized protein</fullName>
    </submittedName>
</protein>
<dbReference type="AlphaFoldDB" id="A0A5C3ESR9"/>
<sequence>MLCEALRGPGPILRRSRRATVTRRRKRAEEEADSVDVVVRLRRPPRHVTGQACLLGGAVELRLASSLLLSVQPGPGSEAQARAGDGFFGLLLPLEPGRPSPAQPKPDPRWRNKQGDRRLRNLLSLCHLRQPARDHLRGQQYEVLDPIRCRQKQQQQQQQLAFPTMRCTIAGQPNEVCWVPSGLARPPALAREG</sequence>
<proteinExistence type="predicted"/>
<keyword evidence="3" id="KW-1185">Reference proteome</keyword>
<name>A0A5C3ESR9_9BASI</name>
<reference evidence="2 3" key="1">
    <citation type="submission" date="2018-03" db="EMBL/GenBank/DDBJ databases">
        <authorList>
            <person name="Guldener U."/>
        </authorList>
    </citation>
    <scope>NUCLEOTIDE SEQUENCE [LARGE SCALE GENOMIC DNA]</scope>
    <source>
        <strain evidence="2 3">DAOM196992</strain>
    </source>
</reference>
<accession>A0A5C3ESR9</accession>
<evidence type="ECO:0000313" key="3">
    <source>
        <dbReference type="Proteomes" id="UP000323386"/>
    </source>
</evidence>
<evidence type="ECO:0000256" key="1">
    <source>
        <dbReference type="SAM" id="MobiDB-lite"/>
    </source>
</evidence>
<dbReference type="Proteomes" id="UP000323386">
    <property type="component" value="Unassembled WGS sequence"/>
</dbReference>
<evidence type="ECO:0000313" key="2">
    <source>
        <dbReference type="EMBL" id="SPO34546.1"/>
    </source>
</evidence>
<organism evidence="2 3">
    <name type="scientific">Pseudozyma flocculosa</name>
    <dbReference type="NCBI Taxonomy" id="84751"/>
    <lineage>
        <taxon>Eukaryota</taxon>
        <taxon>Fungi</taxon>
        <taxon>Dikarya</taxon>
        <taxon>Basidiomycota</taxon>
        <taxon>Ustilaginomycotina</taxon>
        <taxon>Ustilaginomycetes</taxon>
        <taxon>Ustilaginales</taxon>
        <taxon>Ustilaginaceae</taxon>
        <taxon>Pseudozyma</taxon>
    </lineage>
</organism>
<gene>
    <name evidence="2" type="ORF">PSFLO_00017</name>
</gene>
<feature type="region of interest" description="Disordered" evidence="1">
    <location>
        <begin position="95"/>
        <end position="114"/>
    </location>
</feature>
<dbReference type="EMBL" id="OOIP01000001">
    <property type="protein sequence ID" value="SPO34546.1"/>
    <property type="molecule type" value="Genomic_DNA"/>
</dbReference>
<feature type="compositionally biased region" description="Pro residues" evidence="1">
    <location>
        <begin position="96"/>
        <end position="105"/>
    </location>
</feature>